<dbReference type="PROSITE" id="PS51186">
    <property type="entry name" value="GNAT"/>
    <property type="match status" value="1"/>
</dbReference>
<dbReference type="InterPro" id="IPR000182">
    <property type="entry name" value="GNAT_dom"/>
</dbReference>
<gene>
    <name evidence="2" type="ORF">VPNG_04793</name>
</gene>
<dbReference type="InterPro" id="IPR052523">
    <property type="entry name" value="Trichothecene_AcTrans"/>
</dbReference>
<dbReference type="Gene3D" id="3.40.630.30">
    <property type="match status" value="1"/>
</dbReference>
<sequence length="272" mass="30748">MATVSSNIVTITGLEPSLVPKQWGEHVRIVGMSEYRQVALSLAHAFAADDLAFYLLASDDMAGLSQEDKWKLHVDIFQYMVAAHCMNGEVHVIGPDHEGVALWMPPGKNIDDWWTILRSGMWRLYFQLSSEGRKRYYDELLPLLHETKAEVLGEQDDNAYYLVYLGTKPHARGRGYAEKLLRTMIERASSRFHFPAADAENRPVYLESSSLANNAYYAKRGFVVKKDIFLKRGPVPVRLSIMVREPRPVPRLTNLPAVATLKSRTAGLVKMA</sequence>
<organism evidence="2 3">
    <name type="scientific">Cytospora leucostoma</name>
    <dbReference type="NCBI Taxonomy" id="1230097"/>
    <lineage>
        <taxon>Eukaryota</taxon>
        <taxon>Fungi</taxon>
        <taxon>Dikarya</taxon>
        <taxon>Ascomycota</taxon>
        <taxon>Pezizomycotina</taxon>
        <taxon>Sordariomycetes</taxon>
        <taxon>Sordariomycetidae</taxon>
        <taxon>Diaporthales</taxon>
        <taxon>Cytosporaceae</taxon>
        <taxon>Cytospora</taxon>
    </lineage>
</organism>
<evidence type="ECO:0000313" key="3">
    <source>
        <dbReference type="Proteomes" id="UP000285146"/>
    </source>
</evidence>
<dbReference type="CDD" id="cd04301">
    <property type="entry name" value="NAT_SF"/>
    <property type="match status" value="1"/>
</dbReference>
<dbReference type="Pfam" id="PF00583">
    <property type="entry name" value="Acetyltransf_1"/>
    <property type="match status" value="1"/>
</dbReference>
<dbReference type="AlphaFoldDB" id="A0A423XB65"/>
<evidence type="ECO:0000313" key="2">
    <source>
        <dbReference type="EMBL" id="ROW13204.1"/>
    </source>
</evidence>
<protein>
    <recommendedName>
        <fullName evidence="1">N-acetyltransferase domain-containing protein</fullName>
    </recommendedName>
</protein>
<evidence type="ECO:0000259" key="1">
    <source>
        <dbReference type="PROSITE" id="PS51186"/>
    </source>
</evidence>
<dbReference type="STRING" id="1230097.A0A423XB65"/>
<accession>A0A423XB65</accession>
<dbReference type="SUPFAM" id="SSF55729">
    <property type="entry name" value="Acyl-CoA N-acyltransferases (Nat)"/>
    <property type="match status" value="1"/>
</dbReference>
<dbReference type="Proteomes" id="UP000285146">
    <property type="component" value="Unassembled WGS sequence"/>
</dbReference>
<name>A0A423XB65_9PEZI</name>
<dbReference type="EMBL" id="LKEB01000021">
    <property type="protein sequence ID" value="ROW13204.1"/>
    <property type="molecule type" value="Genomic_DNA"/>
</dbReference>
<dbReference type="PANTHER" id="PTHR42791">
    <property type="entry name" value="GNAT FAMILY ACETYLTRANSFERASE"/>
    <property type="match status" value="1"/>
</dbReference>
<dbReference type="InParanoid" id="A0A423XB65"/>
<dbReference type="InterPro" id="IPR016181">
    <property type="entry name" value="Acyl_CoA_acyltransferase"/>
</dbReference>
<dbReference type="GO" id="GO:0016747">
    <property type="term" value="F:acyltransferase activity, transferring groups other than amino-acyl groups"/>
    <property type="evidence" value="ECO:0007669"/>
    <property type="project" value="InterPro"/>
</dbReference>
<comment type="caution">
    <text evidence="2">The sequence shown here is derived from an EMBL/GenBank/DDBJ whole genome shotgun (WGS) entry which is preliminary data.</text>
</comment>
<proteinExistence type="predicted"/>
<dbReference type="PANTHER" id="PTHR42791:SF1">
    <property type="entry name" value="N-ACETYLTRANSFERASE DOMAIN-CONTAINING PROTEIN"/>
    <property type="match status" value="1"/>
</dbReference>
<reference evidence="2 3" key="1">
    <citation type="submission" date="2015-09" db="EMBL/GenBank/DDBJ databases">
        <title>Host preference determinants of Valsa canker pathogens revealed by comparative genomics.</title>
        <authorList>
            <person name="Yin Z."/>
            <person name="Huang L."/>
        </authorList>
    </citation>
    <scope>NUCLEOTIDE SEQUENCE [LARGE SCALE GENOMIC DNA]</scope>
    <source>
        <strain evidence="2 3">SXYLt</strain>
    </source>
</reference>
<feature type="domain" description="N-acetyltransferase" evidence="1">
    <location>
        <begin position="100"/>
        <end position="244"/>
    </location>
</feature>
<keyword evidence="3" id="KW-1185">Reference proteome</keyword>
<dbReference type="OrthoDB" id="544277at2759"/>